<organism evidence="5 6">
    <name type="scientific">Hesseltinella vesiculosa</name>
    <dbReference type="NCBI Taxonomy" id="101127"/>
    <lineage>
        <taxon>Eukaryota</taxon>
        <taxon>Fungi</taxon>
        <taxon>Fungi incertae sedis</taxon>
        <taxon>Mucoromycota</taxon>
        <taxon>Mucoromycotina</taxon>
        <taxon>Mucoromycetes</taxon>
        <taxon>Mucorales</taxon>
        <taxon>Cunninghamellaceae</taxon>
        <taxon>Hesseltinella</taxon>
    </lineage>
</organism>
<gene>
    <name evidence="5" type="ORF">DM01DRAFT_1334074</name>
</gene>
<dbReference type="GO" id="GO:0005634">
    <property type="term" value="C:nucleus"/>
    <property type="evidence" value="ECO:0007669"/>
    <property type="project" value="TreeGrafter"/>
</dbReference>
<accession>A0A1X2GMX5</accession>
<feature type="region of interest" description="Disordered" evidence="4">
    <location>
        <begin position="206"/>
        <end position="279"/>
    </location>
</feature>
<dbReference type="PANTHER" id="PTHR14107">
    <property type="entry name" value="WD REPEAT PROTEIN"/>
    <property type="match status" value="1"/>
</dbReference>
<dbReference type="SMART" id="SM00320">
    <property type="entry name" value="WD40"/>
    <property type="match status" value="5"/>
</dbReference>
<dbReference type="InterPro" id="IPR036322">
    <property type="entry name" value="WD40_repeat_dom_sf"/>
</dbReference>
<dbReference type="PROSITE" id="PS50294">
    <property type="entry name" value="WD_REPEATS_REGION"/>
    <property type="match status" value="1"/>
</dbReference>
<dbReference type="SUPFAM" id="SSF50978">
    <property type="entry name" value="WD40 repeat-like"/>
    <property type="match status" value="1"/>
</dbReference>
<proteinExistence type="predicted"/>
<dbReference type="EMBL" id="MCGT01000008">
    <property type="protein sequence ID" value="ORX57455.1"/>
    <property type="molecule type" value="Genomic_DNA"/>
</dbReference>
<dbReference type="InterPro" id="IPR015943">
    <property type="entry name" value="WD40/YVTN_repeat-like_dom_sf"/>
</dbReference>
<dbReference type="Pfam" id="PF00400">
    <property type="entry name" value="WD40"/>
    <property type="match status" value="3"/>
</dbReference>
<dbReference type="STRING" id="101127.A0A1X2GMX5"/>
<protein>
    <submittedName>
        <fullName evidence="5">WD40 repeat-like protein</fullName>
    </submittedName>
</protein>
<dbReference type="GO" id="GO:0032153">
    <property type="term" value="C:cell division site"/>
    <property type="evidence" value="ECO:0007669"/>
    <property type="project" value="TreeGrafter"/>
</dbReference>
<dbReference type="Gene3D" id="2.130.10.10">
    <property type="entry name" value="YVTN repeat-like/Quinoprotein amine dehydrogenase"/>
    <property type="match status" value="1"/>
</dbReference>
<evidence type="ECO:0000256" key="1">
    <source>
        <dbReference type="ARBA" id="ARBA00022574"/>
    </source>
</evidence>
<reference evidence="5 6" key="1">
    <citation type="submission" date="2016-07" db="EMBL/GenBank/DDBJ databases">
        <title>Pervasive Adenine N6-methylation of Active Genes in Fungi.</title>
        <authorList>
            <consortium name="DOE Joint Genome Institute"/>
            <person name="Mondo S.J."/>
            <person name="Dannebaum R.O."/>
            <person name="Kuo R.C."/>
            <person name="Labutti K."/>
            <person name="Haridas S."/>
            <person name="Kuo A."/>
            <person name="Salamov A."/>
            <person name="Ahrendt S.R."/>
            <person name="Lipzen A."/>
            <person name="Sullivan W."/>
            <person name="Andreopoulos W.B."/>
            <person name="Clum A."/>
            <person name="Lindquist E."/>
            <person name="Daum C."/>
            <person name="Ramamoorthy G.K."/>
            <person name="Gryganskyi A."/>
            <person name="Culley D."/>
            <person name="Magnuson J.K."/>
            <person name="James T.Y."/>
            <person name="O'Malley M.A."/>
            <person name="Stajich J.E."/>
            <person name="Spatafora J.W."/>
            <person name="Visel A."/>
            <person name="Grigoriev I.V."/>
        </authorList>
    </citation>
    <scope>NUCLEOTIDE SEQUENCE [LARGE SCALE GENOMIC DNA]</scope>
    <source>
        <strain evidence="5 6">NRRL 3301</strain>
    </source>
</reference>
<evidence type="ECO:0000256" key="2">
    <source>
        <dbReference type="ARBA" id="ARBA00022737"/>
    </source>
</evidence>
<keyword evidence="2" id="KW-0677">Repeat</keyword>
<evidence type="ECO:0000313" key="5">
    <source>
        <dbReference type="EMBL" id="ORX57455.1"/>
    </source>
</evidence>
<name>A0A1X2GMX5_9FUNG</name>
<dbReference type="OrthoDB" id="3367at2759"/>
<dbReference type="InterPro" id="IPR051362">
    <property type="entry name" value="WD_repeat_creC_regulators"/>
</dbReference>
<dbReference type="GO" id="GO:0051286">
    <property type="term" value="C:cell tip"/>
    <property type="evidence" value="ECO:0007669"/>
    <property type="project" value="TreeGrafter"/>
</dbReference>
<dbReference type="AlphaFoldDB" id="A0A1X2GMX5"/>
<dbReference type="GO" id="GO:0045013">
    <property type="term" value="P:carbon catabolite repression of transcription"/>
    <property type="evidence" value="ECO:0007669"/>
    <property type="project" value="TreeGrafter"/>
</dbReference>
<comment type="caution">
    <text evidence="5">The sequence shown here is derived from an EMBL/GenBank/DDBJ whole genome shotgun (WGS) entry which is preliminary data.</text>
</comment>
<sequence length="494" mass="54609">MAILVVVKAIHFSLYKRVSRYPPVTLRRPLLRPRHPPPRSCQLSAAPCLRTSAAPPSHSPSLLPPPIASPRQASPKPTPPLSNVSLPMTSSPRSLWQEPVRTPIFFITVAPASFGWMPLVNPTCHDVNLLTRGADHLDIIIGFSSGDIVWFDPLCNKYGRLNKGGAINSSGITMIRWLQGSENLVMAAFQDGTVILFDKDKEDGPFHAADSLPTSPSAHDPPELNSPWAFHQQKFGSPPSSSPSTHDKPTRSSLTKAKASKQMFRVSRPASKNTAKHNPVSHWKLSNQSITAFAFSPDCQHVAVVGLDGYLRVINYLQEKLQDVYESYYGGLLCAAWSPDGRYILTGGQDDLVTIWAFREQRIVARCQGHSSWVTNVAFDSWRCDERVYRFASVGEDAKLILWDFSVSAIHRPKARSNARHRGASVSSMTHPTIKQAQEPSVKLHPVISKADVAILQPAAVNTVHADPCVGVYFREDVIVTTDKRGRVCSWKRP</sequence>
<keyword evidence="1 3" id="KW-0853">WD repeat</keyword>
<keyword evidence="6" id="KW-1185">Reference proteome</keyword>
<dbReference type="PROSITE" id="PS50082">
    <property type="entry name" value="WD_REPEATS_2"/>
    <property type="match status" value="1"/>
</dbReference>
<evidence type="ECO:0000256" key="4">
    <source>
        <dbReference type="SAM" id="MobiDB-lite"/>
    </source>
</evidence>
<dbReference type="InterPro" id="IPR001680">
    <property type="entry name" value="WD40_rpt"/>
</dbReference>
<evidence type="ECO:0000313" key="6">
    <source>
        <dbReference type="Proteomes" id="UP000242146"/>
    </source>
</evidence>
<evidence type="ECO:0000256" key="3">
    <source>
        <dbReference type="PROSITE-ProRule" id="PRU00221"/>
    </source>
</evidence>
<feature type="compositionally biased region" description="Polar residues" evidence="4">
    <location>
        <begin position="234"/>
        <end position="244"/>
    </location>
</feature>
<dbReference type="Proteomes" id="UP000242146">
    <property type="component" value="Unassembled WGS sequence"/>
</dbReference>
<feature type="compositionally biased region" description="Low complexity" evidence="4">
    <location>
        <begin position="52"/>
        <end position="61"/>
    </location>
</feature>
<feature type="repeat" description="WD" evidence="3">
    <location>
        <begin position="325"/>
        <end position="366"/>
    </location>
</feature>
<dbReference type="PANTHER" id="PTHR14107:SF16">
    <property type="entry name" value="AT02583P"/>
    <property type="match status" value="1"/>
</dbReference>
<feature type="region of interest" description="Disordered" evidence="4">
    <location>
        <begin position="50"/>
        <end position="86"/>
    </location>
</feature>